<keyword evidence="10 11" id="KW-0961">Cell wall biogenesis/degradation</keyword>
<evidence type="ECO:0000313" key="15">
    <source>
        <dbReference type="Proteomes" id="UP000242592"/>
    </source>
</evidence>
<dbReference type="GO" id="GO:0005886">
    <property type="term" value="C:plasma membrane"/>
    <property type="evidence" value="ECO:0007669"/>
    <property type="project" value="UniProtKB-SubCell"/>
</dbReference>
<dbReference type="Gene3D" id="3.40.50.2000">
    <property type="entry name" value="Glycogen Phosphorylase B"/>
    <property type="match status" value="2"/>
</dbReference>
<feature type="binding site" evidence="11">
    <location>
        <position position="234"/>
    </location>
    <ligand>
        <name>UDP-N-acetyl-alpha-D-glucosamine</name>
        <dbReference type="ChEBI" id="CHEBI:57705"/>
    </ligand>
</feature>
<keyword evidence="2" id="KW-0997">Cell inner membrane</keyword>
<dbReference type="GO" id="GO:0071555">
    <property type="term" value="P:cell wall organization"/>
    <property type="evidence" value="ECO:0007669"/>
    <property type="project" value="UniProtKB-KW"/>
</dbReference>
<dbReference type="InterPro" id="IPR004276">
    <property type="entry name" value="GlycoTrans_28_N"/>
</dbReference>
<feature type="binding site" evidence="11">
    <location>
        <position position="279"/>
    </location>
    <ligand>
        <name>UDP-N-acetyl-alpha-D-glucosamine</name>
        <dbReference type="ChEBI" id="CHEBI:57705"/>
    </ligand>
</feature>
<dbReference type="InterPro" id="IPR006009">
    <property type="entry name" value="GlcNAc_MurG"/>
</dbReference>
<evidence type="ECO:0000256" key="3">
    <source>
        <dbReference type="ARBA" id="ARBA00022618"/>
    </source>
</evidence>
<dbReference type="GO" id="GO:0005975">
    <property type="term" value="P:carbohydrate metabolic process"/>
    <property type="evidence" value="ECO:0007669"/>
    <property type="project" value="InterPro"/>
</dbReference>
<dbReference type="Proteomes" id="UP000242592">
    <property type="component" value="Unassembled WGS sequence"/>
</dbReference>
<dbReference type="GO" id="GO:0009252">
    <property type="term" value="P:peptidoglycan biosynthetic process"/>
    <property type="evidence" value="ECO:0007669"/>
    <property type="project" value="UniProtKB-UniRule"/>
</dbReference>
<comment type="function">
    <text evidence="11">Cell wall formation. Catalyzes the transfer of a GlcNAc subunit on undecaprenyl-pyrophosphoryl-MurNAc-pentapeptide (lipid intermediate I) to form undecaprenyl-pyrophosphoryl-MurNAc-(pentapeptide)GlcNAc (lipid intermediate II).</text>
</comment>
<protein>
    <recommendedName>
        <fullName evidence="11">UDP-N-acetylglucosamine--N-acetylmuramyl-(pentapeptide) pyrophosphoryl-undecaprenol N-acetylglucosamine transferase</fullName>
        <ecNumber evidence="11">2.4.1.227</ecNumber>
    </recommendedName>
    <alternativeName>
        <fullName evidence="11">Undecaprenyl-PP-MurNAc-pentapeptide-UDPGlcNAc GlcNAc transferase</fullName>
    </alternativeName>
</protein>
<comment type="pathway">
    <text evidence="11">Cell wall biogenesis; peptidoglycan biosynthesis.</text>
</comment>
<dbReference type="SUPFAM" id="SSF53756">
    <property type="entry name" value="UDP-Glycosyltransferase/glycogen phosphorylase"/>
    <property type="match status" value="1"/>
</dbReference>
<dbReference type="GO" id="GO:0051991">
    <property type="term" value="F:UDP-N-acetyl-D-glucosamine:N-acetylmuramoyl-L-alanyl-D-glutamyl-meso-2,6-diaminopimelyl-D-alanyl-D-alanine-diphosphoundecaprenol 4-beta-N-acetylglucosaminlytransferase activity"/>
    <property type="evidence" value="ECO:0007669"/>
    <property type="project" value="RHEA"/>
</dbReference>
<evidence type="ECO:0000256" key="4">
    <source>
        <dbReference type="ARBA" id="ARBA00022676"/>
    </source>
</evidence>
<keyword evidence="1 11" id="KW-1003">Cell membrane</keyword>
<keyword evidence="6 11" id="KW-0133">Cell shape</keyword>
<evidence type="ECO:0000256" key="11">
    <source>
        <dbReference type="HAMAP-Rule" id="MF_00033"/>
    </source>
</evidence>
<keyword evidence="9 11" id="KW-0131">Cell cycle</keyword>
<dbReference type="Pfam" id="PF04101">
    <property type="entry name" value="Glyco_tran_28_C"/>
    <property type="match status" value="1"/>
</dbReference>
<comment type="similarity">
    <text evidence="11">Belongs to the glycosyltransferase 28 family. MurG subfamily.</text>
</comment>
<dbReference type="RefSeq" id="WP_407701162.1">
    <property type="nucleotide sequence ID" value="NZ_FQXN01000004.1"/>
</dbReference>
<dbReference type="PANTHER" id="PTHR21015">
    <property type="entry name" value="UDP-N-ACETYLGLUCOSAMINE--N-ACETYLMURAMYL-(PENTAPEPTIDE) PYROPHOSPHORYL-UNDECAPRENOL N-ACETYLGLUCOSAMINE TRANSFERASE 1"/>
    <property type="match status" value="1"/>
</dbReference>
<feature type="domain" description="Glycosyl transferase family 28 C-terminal" evidence="13">
    <location>
        <begin position="183"/>
        <end position="324"/>
    </location>
</feature>
<keyword evidence="7 11" id="KW-0573">Peptidoglycan synthesis</keyword>
<gene>
    <name evidence="11" type="primary">murG</name>
    <name evidence="14" type="ORF">SAMN02745199_1155</name>
</gene>
<accession>A0A1M5T504</accession>
<evidence type="ECO:0000313" key="14">
    <source>
        <dbReference type="EMBL" id="SHH45453.1"/>
    </source>
</evidence>
<evidence type="ECO:0000256" key="5">
    <source>
        <dbReference type="ARBA" id="ARBA00022679"/>
    </source>
</evidence>
<keyword evidence="4 11" id="KW-0328">Glycosyltransferase</keyword>
<dbReference type="GO" id="GO:0051301">
    <property type="term" value="P:cell division"/>
    <property type="evidence" value="ECO:0007669"/>
    <property type="project" value="UniProtKB-KW"/>
</dbReference>
<dbReference type="EMBL" id="FQXN01000004">
    <property type="protein sequence ID" value="SHH45453.1"/>
    <property type="molecule type" value="Genomic_DNA"/>
</dbReference>
<dbReference type="HAMAP" id="MF_00033">
    <property type="entry name" value="MurG"/>
    <property type="match status" value="1"/>
</dbReference>
<sequence>MKVKIAVAGGVTGGHLYPALSVLEFLSEKVDTEVLYFTVKGKLEEKVLSESKYRTYSLNVQGLIRPIYSFKNIPRVLKIFNNKKRVLKKLKEFNPDIVFVTGGYVSYPVGLSAYKLNIPLYIHEQNVIPGLSNLKLSKFAEKIFVSFESSIDYFPEDVKEKIIVSGNPVRIKTKGELKFETPTILIVGGSGGSEFLNELACKLANKMKNYNFILSSGGKKVKCKEKNLKVFPYIDNMYDYYRSISCAITRGGATTIYELLYFEVPSIVIPWEGSTESHQIENAKQIVKSKLGYMIKEKEVNLNDLVSKIEILVQRERKILNKKNPAKIIVEEILKEVKK</sequence>
<keyword evidence="8 11" id="KW-0472">Membrane</keyword>
<evidence type="ECO:0000259" key="13">
    <source>
        <dbReference type="Pfam" id="PF04101"/>
    </source>
</evidence>
<evidence type="ECO:0000256" key="6">
    <source>
        <dbReference type="ARBA" id="ARBA00022960"/>
    </source>
</evidence>
<evidence type="ECO:0000256" key="10">
    <source>
        <dbReference type="ARBA" id="ARBA00023316"/>
    </source>
</evidence>
<dbReference type="Pfam" id="PF03033">
    <property type="entry name" value="Glyco_transf_28"/>
    <property type="match status" value="1"/>
</dbReference>
<feature type="binding site" evidence="11">
    <location>
        <position position="126"/>
    </location>
    <ligand>
        <name>UDP-N-acetyl-alpha-D-glucosamine</name>
        <dbReference type="ChEBI" id="CHEBI:57705"/>
    </ligand>
</feature>
<dbReference type="GO" id="GO:0050511">
    <property type="term" value="F:undecaprenyldiphospho-muramoylpentapeptide beta-N-acetylglucosaminyltransferase activity"/>
    <property type="evidence" value="ECO:0007669"/>
    <property type="project" value="UniProtKB-UniRule"/>
</dbReference>
<dbReference type="STRING" id="1123380.SAMN02745199_1155"/>
<reference evidence="15" key="1">
    <citation type="submission" date="2016-11" db="EMBL/GenBank/DDBJ databases">
        <authorList>
            <person name="Varghese N."/>
            <person name="Submissions S."/>
        </authorList>
    </citation>
    <scope>NUCLEOTIDE SEQUENCE [LARGE SCALE GENOMIC DNA]</scope>
    <source>
        <strain evidence="15">DSM 15807</strain>
    </source>
</reference>
<keyword evidence="3 11" id="KW-0132">Cell division</keyword>
<evidence type="ECO:0000259" key="12">
    <source>
        <dbReference type="Pfam" id="PF03033"/>
    </source>
</evidence>
<dbReference type="CDD" id="cd03785">
    <property type="entry name" value="GT28_MurG"/>
    <property type="match status" value="1"/>
</dbReference>
<comment type="catalytic activity">
    <reaction evidence="11">
        <text>di-trans,octa-cis-undecaprenyl diphospho-N-acetyl-alpha-D-muramoyl-L-alanyl-D-glutamyl-meso-2,6-diaminopimeloyl-D-alanyl-D-alanine + UDP-N-acetyl-alpha-D-glucosamine = di-trans,octa-cis-undecaprenyl diphospho-[N-acetyl-alpha-D-glucosaminyl-(1-&gt;4)]-N-acetyl-alpha-D-muramoyl-L-alanyl-D-glutamyl-meso-2,6-diaminopimeloyl-D-alanyl-D-alanine + UDP + H(+)</text>
        <dbReference type="Rhea" id="RHEA:31227"/>
        <dbReference type="ChEBI" id="CHEBI:15378"/>
        <dbReference type="ChEBI" id="CHEBI:57705"/>
        <dbReference type="ChEBI" id="CHEBI:58223"/>
        <dbReference type="ChEBI" id="CHEBI:61387"/>
        <dbReference type="ChEBI" id="CHEBI:61388"/>
        <dbReference type="EC" id="2.4.1.227"/>
    </reaction>
</comment>
<dbReference type="InterPro" id="IPR007235">
    <property type="entry name" value="Glyco_trans_28_C"/>
</dbReference>
<proteinExistence type="inferred from homology"/>
<organism evidence="14 15">
    <name type="scientific">Thermosipho atlanticus DSM 15807</name>
    <dbReference type="NCBI Taxonomy" id="1123380"/>
    <lineage>
        <taxon>Bacteria</taxon>
        <taxon>Thermotogati</taxon>
        <taxon>Thermotogota</taxon>
        <taxon>Thermotogae</taxon>
        <taxon>Thermotogales</taxon>
        <taxon>Fervidobacteriaceae</taxon>
        <taxon>Thermosipho</taxon>
    </lineage>
</organism>
<dbReference type="PANTHER" id="PTHR21015:SF22">
    <property type="entry name" value="GLYCOSYLTRANSFERASE"/>
    <property type="match status" value="1"/>
</dbReference>
<evidence type="ECO:0000256" key="8">
    <source>
        <dbReference type="ARBA" id="ARBA00023136"/>
    </source>
</evidence>
<dbReference type="EC" id="2.4.1.227" evidence="11"/>
<name>A0A1M5T504_9BACT</name>
<evidence type="ECO:0000256" key="2">
    <source>
        <dbReference type="ARBA" id="ARBA00022519"/>
    </source>
</evidence>
<dbReference type="GO" id="GO:0008360">
    <property type="term" value="P:regulation of cell shape"/>
    <property type="evidence" value="ECO:0007669"/>
    <property type="project" value="UniProtKB-KW"/>
</dbReference>
<evidence type="ECO:0000256" key="7">
    <source>
        <dbReference type="ARBA" id="ARBA00022984"/>
    </source>
</evidence>
<evidence type="ECO:0000256" key="1">
    <source>
        <dbReference type="ARBA" id="ARBA00022475"/>
    </source>
</evidence>
<feature type="binding site" evidence="11">
    <location>
        <position position="170"/>
    </location>
    <ligand>
        <name>UDP-N-acetyl-alpha-D-glucosamine</name>
        <dbReference type="ChEBI" id="CHEBI:57705"/>
    </ligand>
</feature>
<dbReference type="AlphaFoldDB" id="A0A1M5T504"/>
<feature type="binding site" evidence="11">
    <location>
        <position position="190"/>
    </location>
    <ligand>
        <name>UDP-N-acetyl-alpha-D-glucosamine</name>
        <dbReference type="ChEBI" id="CHEBI:57705"/>
    </ligand>
</feature>
<keyword evidence="5 11" id="KW-0808">Transferase</keyword>
<feature type="binding site" evidence="11">
    <location>
        <begin position="12"/>
        <end position="14"/>
    </location>
    <ligand>
        <name>UDP-N-acetyl-alpha-D-glucosamine</name>
        <dbReference type="ChEBI" id="CHEBI:57705"/>
    </ligand>
</feature>
<comment type="caution">
    <text evidence="11">Lacks conserved residue(s) required for the propagation of feature annotation.</text>
</comment>
<comment type="subcellular location">
    <subcellularLocation>
        <location evidence="11">Cell membrane</location>
        <topology evidence="11">Peripheral membrane protein</topology>
        <orientation evidence="11">Cytoplasmic side</orientation>
    </subcellularLocation>
</comment>
<dbReference type="UniPathway" id="UPA00219"/>
<keyword evidence="15" id="KW-1185">Reference proteome</keyword>
<evidence type="ECO:0000256" key="9">
    <source>
        <dbReference type="ARBA" id="ARBA00023306"/>
    </source>
</evidence>
<feature type="domain" description="Glycosyltransferase family 28 N-terminal" evidence="12">
    <location>
        <begin position="5"/>
        <end position="144"/>
    </location>
</feature>